<keyword evidence="12" id="KW-1185">Reference proteome</keyword>
<keyword evidence="4 10" id="KW-0812">Transmembrane</keyword>
<protein>
    <recommendedName>
        <fullName evidence="8">Man(5)GlcNAc(2)-PP-dolichol translocation protein RFT1</fullName>
    </recommendedName>
</protein>
<keyword evidence="7 10" id="KW-0472">Membrane</keyword>
<feature type="transmembrane region" description="Helical" evidence="10">
    <location>
        <begin position="911"/>
        <end position="929"/>
    </location>
</feature>
<evidence type="ECO:0000256" key="3">
    <source>
        <dbReference type="ARBA" id="ARBA00010288"/>
    </source>
</evidence>
<dbReference type="InterPro" id="IPR007594">
    <property type="entry name" value="RFT1"/>
</dbReference>
<comment type="pathway">
    <text evidence="2">Protein modification; protein glycosylation.</text>
</comment>
<keyword evidence="5" id="KW-0256">Endoplasmic reticulum</keyword>
<feature type="transmembrane region" description="Helical" evidence="10">
    <location>
        <begin position="817"/>
        <end position="835"/>
    </location>
</feature>
<evidence type="ECO:0000256" key="9">
    <source>
        <dbReference type="ARBA" id="ARBA00045912"/>
    </source>
</evidence>
<evidence type="ECO:0000313" key="12">
    <source>
        <dbReference type="Proteomes" id="UP001220961"/>
    </source>
</evidence>
<evidence type="ECO:0000256" key="5">
    <source>
        <dbReference type="ARBA" id="ARBA00022824"/>
    </source>
</evidence>
<proteinExistence type="inferred from homology"/>
<name>A0AAF0E4V0_9BASI</name>
<dbReference type="GO" id="GO:0006488">
    <property type="term" value="P:dolichol-linked oligosaccharide biosynthetic process"/>
    <property type="evidence" value="ECO:0007669"/>
    <property type="project" value="InterPro"/>
</dbReference>
<feature type="transmembrane region" description="Helical" evidence="10">
    <location>
        <begin position="742"/>
        <end position="762"/>
    </location>
</feature>
<evidence type="ECO:0000256" key="2">
    <source>
        <dbReference type="ARBA" id="ARBA00004922"/>
    </source>
</evidence>
<evidence type="ECO:0000256" key="6">
    <source>
        <dbReference type="ARBA" id="ARBA00022989"/>
    </source>
</evidence>
<dbReference type="AlphaFoldDB" id="A0AAF0E4V0"/>
<evidence type="ECO:0000256" key="10">
    <source>
        <dbReference type="SAM" id="Phobius"/>
    </source>
</evidence>
<comment type="function">
    <text evidence="9">Intramembrane glycolipid transporter that operates in the biosynthetic pathway of dolichol-linked oligosaccharides, the glycan precursors employed in protein asparagine (N)-glycosylation. The sequential addition of sugars to dolichol pyrophosphate produces dolichol-linked oligosaccharides containing fourteen sugars, including two GlcNAcs, nine mannoses and three glucoses. Once assembled, the oligosaccharide is transferred from the lipid to nascent proteins by oligosaccharyltransferases. The assembly of dolichol-linked oligosaccharides begins on the cytosolic side of the endoplasmic reticulum membrane and finishes in its lumen. RFT1 could mediate the translocation of the cytosolically oriented intermediate DolPP-GlcNAc2Man5, produced by ALG11, into the ER lumen where dolichol-linked oligosaccharides assembly continues. However, the intramembrane lipid transporter activity could not be confirmed in vitro.</text>
</comment>
<keyword evidence="6 10" id="KW-1133">Transmembrane helix</keyword>
<evidence type="ECO:0000256" key="4">
    <source>
        <dbReference type="ARBA" id="ARBA00022692"/>
    </source>
</evidence>
<comment type="subcellular location">
    <subcellularLocation>
        <location evidence="1">Endoplasmic reticulum membrane</location>
        <topology evidence="1">Multi-pass membrane protein</topology>
    </subcellularLocation>
</comment>
<dbReference type="Pfam" id="PF04506">
    <property type="entry name" value="Rft-1"/>
    <property type="match status" value="1"/>
</dbReference>
<accession>A0AAF0E4V0</accession>
<feature type="transmembrane region" description="Helical" evidence="10">
    <location>
        <begin position="491"/>
        <end position="519"/>
    </location>
</feature>
<dbReference type="GO" id="GO:0005789">
    <property type="term" value="C:endoplasmic reticulum membrane"/>
    <property type="evidence" value="ECO:0007669"/>
    <property type="project" value="UniProtKB-SubCell"/>
</dbReference>
<evidence type="ECO:0000256" key="8">
    <source>
        <dbReference type="ARBA" id="ARBA00044793"/>
    </source>
</evidence>
<evidence type="ECO:0000256" key="1">
    <source>
        <dbReference type="ARBA" id="ARBA00004477"/>
    </source>
</evidence>
<evidence type="ECO:0000313" key="11">
    <source>
        <dbReference type="EMBL" id="WFD18209.1"/>
    </source>
</evidence>
<feature type="transmembrane region" description="Helical" evidence="10">
    <location>
        <begin position="450"/>
        <end position="470"/>
    </location>
</feature>
<evidence type="ECO:0000256" key="7">
    <source>
        <dbReference type="ARBA" id="ARBA00023136"/>
    </source>
</evidence>
<comment type="similarity">
    <text evidence="3">Belongs to the RFT1 family.</text>
</comment>
<feature type="transmembrane region" description="Helical" evidence="10">
    <location>
        <begin position="782"/>
        <end position="805"/>
    </location>
</feature>
<sequence>MAEAEGFWAVAYFAPLHATLGRWHAACEAPRRFVYALREWWPVLVDGTDAAAARSARPRCVPPWGEEAWLAQRAVLLYLCHTPYCVQGVPRDAQPFLPLVEAYAARSGHAWQGVGTRDHAFLAAVVRALLAGRPDDVREMTPCAARGAWDVPAHVRAAPLAAFEASRAAALLMHNDTAPLDLVRQAWLQQYWCRMRRRADAESTELMAAMALRDTSMHGLCLPPALAASLAPQHAGLAAEWVLCTCRLPRTHLPAAWTRAGLWEQLGEALAHDTAHVRAAGDMLVLLVESDERVSTCLDDGTDAELRVAWLVQRVCVPRFLAVLATVMEGEPRDDLAEFVCRWTLRLVHKGYLPLPRAHVADQGEVGALEARANDELDMLDAVLRSAALRYARHAYASALYQALTHGPGEHVEPTDRRGGSARAFLLLQVGVRLLTFVLNQVLVRTVSPAVFGAANVQLELVLSIVLSLARDGVRAVVVRRQAALRAPATVRALHNLALLPVFCGGVLAAAVGAAYLRYMAPPALWAQGGSALPVSVALYGLGALFELMAEPLHTRALGLPQYVRVRIGMEAGGVLVRALVHVLLLQPVCLAWLRRHGAAWVAVPPGELPWALLAFALARAAYGAACFGVASVMLARLTSVRCVVAAQCPRCDTPLFDTRETRALVRVTTAQAVLKLALTEGDKLALTKLTSLAHQGGYALASNYGSILARTLYQPLEESARLQFTRDAGPEAGRAATLLQVLLRVHVLLGAALVAFGPPLARAALRLVAGARWAEPPSPAAPILATYCWYLPVMGVNGLVEAFVQAVAPPAVLASYSRVLVMSSAMFVLVLYGAHGVGLGGAESAIVWANIAALGLRAGASYRYVRRYFASTPCRAQVAWRALVPRARTLGALAACAAVLRSRAVQAQSGAAQLGLGVALASIMYVVALTSSLGLEWRTCTAALAVLR</sequence>
<organism evidence="11 12">
    <name type="scientific">Malassezia caprae</name>
    <dbReference type="NCBI Taxonomy" id="1381934"/>
    <lineage>
        <taxon>Eukaryota</taxon>
        <taxon>Fungi</taxon>
        <taxon>Dikarya</taxon>
        <taxon>Basidiomycota</taxon>
        <taxon>Ustilaginomycotina</taxon>
        <taxon>Malasseziomycetes</taxon>
        <taxon>Malasseziales</taxon>
        <taxon>Malasseziaceae</taxon>
        <taxon>Malassezia</taxon>
    </lineage>
</organism>
<gene>
    <name evidence="11" type="primary">RFT1</name>
    <name evidence="11" type="ORF">MCAP1_000410</name>
</gene>
<reference evidence="11" key="1">
    <citation type="submission" date="2023-03" db="EMBL/GenBank/DDBJ databases">
        <title>Mating type loci evolution in Malassezia.</title>
        <authorList>
            <person name="Coelho M.A."/>
        </authorList>
    </citation>
    <scope>NUCLEOTIDE SEQUENCE</scope>
    <source>
        <strain evidence="11">CBS 10434</strain>
    </source>
</reference>
<feature type="transmembrane region" description="Helical" evidence="10">
    <location>
        <begin position="575"/>
        <end position="594"/>
    </location>
</feature>
<dbReference type="PANTHER" id="PTHR13117:SF5">
    <property type="entry name" value="PROTEIN RFT1 HOMOLOG"/>
    <property type="match status" value="1"/>
</dbReference>
<dbReference type="Proteomes" id="UP001220961">
    <property type="component" value="Chromosome 1"/>
</dbReference>
<dbReference type="GO" id="GO:0034203">
    <property type="term" value="P:glycolipid translocation"/>
    <property type="evidence" value="ECO:0007669"/>
    <property type="project" value="TreeGrafter"/>
</dbReference>
<feature type="transmembrane region" description="Helical" evidence="10">
    <location>
        <begin position="614"/>
        <end position="636"/>
    </location>
</feature>
<dbReference type="PANTHER" id="PTHR13117">
    <property type="entry name" value="ENDOPLASMIC RETICULUM MULTISPAN TRANSMEMBRANE PROTEIN-RELATED"/>
    <property type="match status" value="1"/>
</dbReference>
<dbReference type="EMBL" id="CP119908">
    <property type="protein sequence ID" value="WFD18209.1"/>
    <property type="molecule type" value="Genomic_DNA"/>
</dbReference>
<feature type="transmembrane region" description="Helical" evidence="10">
    <location>
        <begin position="847"/>
        <end position="866"/>
    </location>
</feature>
<feature type="transmembrane region" description="Helical" evidence="10">
    <location>
        <begin position="525"/>
        <end position="546"/>
    </location>
</feature>